<dbReference type="Gene3D" id="2.20.28.60">
    <property type="match status" value="1"/>
</dbReference>
<dbReference type="GO" id="GO:0046912">
    <property type="term" value="F:acyltransferase activity, acyl groups converted into alkyl on transfer"/>
    <property type="evidence" value="ECO:0007669"/>
    <property type="project" value="InterPro"/>
</dbReference>
<reference key="1">
    <citation type="journal article" date="1995" name="Biochemistry">
        <title>Azotobacter vinelandii citrate synthase.</title>
        <authorList>
            <person name="Rault-Leonardon M."/>
            <person name="Atkinson M.A."/>
            <person name="Slaughter C.A."/>
            <person name="Moomaw C.R."/>
            <person name="Srere P.A."/>
        </authorList>
    </citation>
    <scope>PROTEIN SEQUENCE</scope>
</reference>
<proteinExistence type="evidence at protein level"/>
<dbReference type="PANTHER" id="PTHR42871:SF1">
    <property type="entry name" value="CITRATE SYNTHASE"/>
    <property type="match status" value="1"/>
</dbReference>
<organism>
    <name type="scientific">Azotobacter vinelandii</name>
    <dbReference type="NCBI Taxonomy" id="354"/>
    <lineage>
        <taxon>Bacteria</taxon>
        <taxon>Pseudomonadati</taxon>
        <taxon>Pseudomonadota</taxon>
        <taxon>Gammaproteobacteria</taxon>
        <taxon>Pseudomonadales</taxon>
        <taxon>Pseudomonadaceae</taxon>
        <taxon>Azotobacter</taxon>
    </lineage>
</organism>
<protein>
    <submittedName>
        <fullName>Citrate synthase, CS</fullName>
    </submittedName>
</protein>
<accession>Q9R655</accession>
<dbReference type="Gene3D" id="1.10.230.10">
    <property type="entry name" value="Cytochrome P450-Terp, domain 2"/>
    <property type="match status" value="1"/>
</dbReference>
<dbReference type="SUPFAM" id="SSF48256">
    <property type="entry name" value="Citrate synthase"/>
    <property type="match status" value="2"/>
</dbReference>
<name>Q9R655_AZOVI</name>
<dbReference type="PANTHER" id="PTHR42871">
    <property type="entry name" value="CITRATE SYNTHASE"/>
    <property type="match status" value="1"/>
</dbReference>
<keyword id="KW-0903">Direct protein sequencing</keyword>
<dbReference type="InterPro" id="IPR016143">
    <property type="entry name" value="Citrate_synth-like_sm_a-sub"/>
</dbReference>
<evidence type="ECO:0000256" key="1">
    <source>
        <dbReference type="ARBA" id="ARBA00004751"/>
    </source>
</evidence>
<comment type="pathway">
    <text evidence="1">Carbohydrate metabolism; tricarboxylic acid cycle; isocitrate from oxaloacetate: step 1/2.</text>
</comment>
<sequence>ADKKAQLIIEGNAPVELPMLTGTVGPDVIDVRGLTGILLHRGYPIEQLAEKQTCDEVLSELGINDPQLELAMKLERNLYPNVDFYSGIILK</sequence>
<dbReference type="InterPro" id="IPR036969">
    <property type="entry name" value="Citrate_synthase_sf"/>
</dbReference>
<dbReference type="AlphaFoldDB" id="Q9R655"/>